<organism evidence="1">
    <name type="scientific">Culex pipiens</name>
    <name type="common">House mosquito</name>
    <dbReference type="NCBI Taxonomy" id="7175"/>
    <lineage>
        <taxon>Eukaryota</taxon>
        <taxon>Metazoa</taxon>
        <taxon>Ecdysozoa</taxon>
        <taxon>Arthropoda</taxon>
        <taxon>Hexapoda</taxon>
        <taxon>Insecta</taxon>
        <taxon>Pterygota</taxon>
        <taxon>Neoptera</taxon>
        <taxon>Endopterygota</taxon>
        <taxon>Diptera</taxon>
        <taxon>Nematocera</taxon>
        <taxon>Culicoidea</taxon>
        <taxon>Culicidae</taxon>
        <taxon>Culicinae</taxon>
        <taxon>Culicini</taxon>
        <taxon>Culex</taxon>
        <taxon>Culex</taxon>
    </lineage>
</organism>
<dbReference type="EMBL" id="HBUE01333854">
    <property type="protein sequence ID" value="CAG6594902.1"/>
    <property type="molecule type" value="Transcribed_RNA"/>
</dbReference>
<proteinExistence type="predicted"/>
<dbReference type="EMBL" id="HBUE01227103">
    <property type="protein sequence ID" value="CAG6542789.1"/>
    <property type="molecule type" value="Transcribed_RNA"/>
</dbReference>
<evidence type="ECO:0000313" key="1">
    <source>
        <dbReference type="EMBL" id="CAG6594902.1"/>
    </source>
</evidence>
<protein>
    <submittedName>
        <fullName evidence="1">(northern house mosquito) hypothetical protein</fullName>
    </submittedName>
</protein>
<reference evidence="1" key="1">
    <citation type="submission" date="2021-05" db="EMBL/GenBank/DDBJ databases">
        <authorList>
            <person name="Alioto T."/>
            <person name="Alioto T."/>
            <person name="Gomez Garrido J."/>
        </authorList>
    </citation>
    <scope>NUCLEOTIDE SEQUENCE</scope>
</reference>
<name>A0A8D8KW42_CULPI</name>
<dbReference type="AlphaFoldDB" id="A0A8D8KW42"/>
<accession>A0A8D8KW42</accession>
<sequence>MFQNFLQLPLPPLLPHAGPFQHLAQPVPDRVLVGEAVLLQLGKLLVRIGPAHLAQNLLHPGHVRLDHFQALFAELALVATHRVVELADSVVDAGKAGGKQVGARGLTLHHHRTVGRLGAVRGFDDFGVAR</sequence>
<dbReference type="EMBL" id="HBUE01333855">
    <property type="protein sequence ID" value="CAG6594903.1"/>
    <property type="molecule type" value="Transcribed_RNA"/>
</dbReference>
<dbReference type="EMBL" id="HBUE01227102">
    <property type="protein sequence ID" value="CAG6542788.1"/>
    <property type="molecule type" value="Transcribed_RNA"/>
</dbReference>